<sequence>MKHEGCYASHGFSTWLQNQQKVFDLGWAPDPSEERMLGVELMDALQQPFLCEVAAHGRFSTLDRAPRAVSAELPGAMSIYVVSLAESGRLEMTRARLEALRIRFRRVDGVDLTRPGAFAAAKAEDLVSLPPDVGQQGTFGCAAAHFRAMKEAEKSRKPLALVMEDDIYPHEDFFGHLAAVLQEAPCDWEVISLKSRCPYGRCVSKHLSRVLPDGNGRANKRCSGVNFGFFAMLYRVETLPKVRQALYRAVWEQECYDVDVALASISDQIAYYAIPSIQEPGLIHEMDFGSIREAKNRVCCVQGISSKGIREKSPAEILRHYSVEEMDLSSLHCCSMNPVEYTLSNGTVIDYCATYEEAYRCQASCALHLEPKTKRLFSAYASDATAAWKSQANCFTYPHGDAKAFVLPLPAKQAVRLRALCTLSQKPKGTILSVNGITGDTKRMQQEMEKTQQAELLICNPPGISSLRAVMAACEGADLKLHQTFWQDVEAAAAMPAARTTLETLADCDVREAEMMPQVECANISVVVTTSPVRSNPSTDLLERVLLSLHLVGLAHVPRIIVCDGYKISAGKSNHKAGKISVAEAERYSEYIQKLQERATGAESVRSAYFRTQILVLPDHHGFGFAVKSALAEVDTDYVLVVQHDQEFIATVDFPQVLRTMSKHPEIKYIGLSSVSTMNYEHMVRSKFGVSISRSVEYGIPLLPLIFFYDKPHICRTAYYRDILLGPGSLVQKGDFIEETVGIAQREDIIQHGDLAHAKYGTFQLDQRDEQGRQYAVVRHVNGRSFLSPEQRVARGWTATLRFAA</sequence>
<evidence type="ECO:0000259" key="2">
    <source>
        <dbReference type="Pfam" id="PF01755"/>
    </source>
</evidence>
<keyword evidence="4" id="KW-1185">Reference proteome</keyword>
<gene>
    <name evidence="3" type="ORF">SCF082_LOCUS3542</name>
</gene>
<accession>A0ABP0HTL2</accession>
<organism evidence="3 4">
    <name type="scientific">Durusdinium trenchii</name>
    <dbReference type="NCBI Taxonomy" id="1381693"/>
    <lineage>
        <taxon>Eukaryota</taxon>
        <taxon>Sar</taxon>
        <taxon>Alveolata</taxon>
        <taxon>Dinophyceae</taxon>
        <taxon>Suessiales</taxon>
        <taxon>Symbiodiniaceae</taxon>
        <taxon>Durusdinium</taxon>
    </lineage>
</organism>
<dbReference type="InterPro" id="IPR029044">
    <property type="entry name" value="Nucleotide-diphossugar_trans"/>
</dbReference>
<dbReference type="InterPro" id="IPR002654">
    <property type="entry name" value="Glyco_trans_25"/>
</dbReference>
<name>A0ABP0HTL2_9DINO</name>
<dbReference type="Proteomes" id="UP001642464">
    <property type="component" value="Unassembled WGS sequence"/>
</dbReference>
<comment type="caution">
    <text evidence="3">The sequence shown here is derived from an EMBL/GenBank/DDBJ whole genome shotgun (WGS) entry which is preliminary data.</text>
</comment>
<evidence type="ECO:0000313" key="3">
    <source>
        <dbReference type="EMBL" id="CAK8993536.1"/>
    </source>
</evidence>
<reference evidence="3 4" key="1">
    <citation type="submission" date="2024-02" db="EMBL/GenBank/DDBJ databases">
        <authorList>
            <person name="Chen Y."/>
            <person name="Shah S."/>
            <person name="Dougan E. K."/>
            <person name="Thang M."/>
            <person name="Chan C."/>
        </authorList>
    </citation>
    <scope>NUCLEOTIDE SEQUENCE [LARGE SCALE GENOMIC DNA]</scope>
</reference>
<comment type="similarity">
    <text evidence="1">Belongs to the glycosyltransferase 25 family.</text>
</comment>
<dbReference type="EMBL" id="CAXAMM010001814">
    <property type="protein sequence ID" value="CAK8993536.1"/>
    <property type="molecule type" value="Genomic_DNA"/>
</dbReference>
<protein>
    <recommendedName>
        <fullName evidence="2">Glycosyl transferase family 25 domain-containing protein</fullName>
    </recommendedName>
</protein>
<dbReference type="SUPFAM" id="SSF53448">
    <property type="entry name" value="Nucleotide-diphospho-sugar transferases"/>
    <property type="match status" value="1"/>
</dbReference>
<proteinExistence type="inferred from homology"/>
<feature type="domain" description="Glycosyl transferase family 25" evidence="2">
    <location>
        <begin position="78"/>
        <end position="193"/>
    </location>
</feature>
<evidence type="ECO:0000313" key="4">
    <source>
        <dbReference type="Proteomes" id="UP001642464"/>
    </source>
</evidence>
<evidence type="ECO:0000256" key="1">
    <source>
        <dbReference type="ARBA" id="ARBA00006721"/>
    </source>
</evidence>
<dbReference type="Pfam" id="PF01755">
    <property type="entry name" value="Glyco_transf_25"/>
    <property type="match status" value="1"/>
</dbReference>